<dbReference type="InterPro" id="IPR008278">
    <property type="entry name" value="4-PPantetheinyl_Trfase_dom"/>
</dbReference>
<dbReference type="GO" id="GO:0016740">
    <property type="term" value="F:transferase activity"/>
    <property type="evidence" value="ECO:0007669"/>
    <property type="project" value="UniProtKB-KW"/>
</dbReference>
<accession>A0ABQ3A849</accession>
<dbReference type="RefSeq" id="WP_229892611.1">
    <property type="nucleotide sequence ID" value="NZ_BMUU01000005.1"/>
</dbReference>
<evidence type="ECO:0000313" key="5">
    <source>
        <dbReference type="EMBL" id="GGY35819.1"/>
    </source>
</evidence>
<dbReference type="PANTHER" id="PTHR38096">
    <property type="entry name" value="ENTEROBACTIN SYNTHASE COMPONENT D"/>
    <property type="match status" value="1"/>
</dbReference>
<reference evidence="6" key="1">
    <citation type="journal article" date="2019" name="Int. J. Syst. Evol. Microbiol.">
        <title>The Global Catalogue of Microorganisms (GCM) 10K type strain sequencing project: providing services to taxonomists for standard genome sequencing and annotation.</title>
        <authorList>
            <consortium name="The Broad Institute Genomics Platform"/>
            <consortium name="The Broad Institute Genome Sequencing Center for Infectious Disease"/>
            <person name="Wu L."/>
            <person name="Ma J."/>
        </authorList>
    </citation>
    <scope>NUCLEOTIDE SEQUENCE [LARGE SCALE GENOMIC DNA]</scope>
    <source>
        <strain evidence="6">JCM 4594</strain>
    </source>
</reference>
<dbReference type="InterPro" id="IPR037143">
    <property type="entry name" value="4-PPantetheinyl_Trfase_dom_sf"/>
</dbReference>
<dbReference type="PANTHER" id="PTHR38096:SF1">
    <property type="entry name" value="ENTEROBACTIN SYNTHASE COMPONENT D"/>
    <property type="match status" value="1"/>
</dbReference>
<dbReference type="Pfam" id="PF01648">
    <property type="entry name" value="ACPS"/>
    <property type="match status" value="1"/>
</dbReference>
<evidence type="ECO:0000256" key="2">
    <source>
        <dbReference type="SAM" id="MobiDB-lite"/>
    </source>
</evidence>
<feature type="region of interest" description="Disordered" evidence="2">
    <location>
        <begin position="1"/>
        <end position="29"/>
    </location>
</feature>
<dbReference type="PRINTS" id="PR01399">
    <property type="entry name" value="ENTSNTHTASED"/>
</dbReference>
<feature type="region of interest" description="Disordered" evidence="2">
    <location>
        <begin position="258"/>
        <end position="281"/>
    </location>
</feature>
<dbReference type="InterPro" id="IPR041354">
    <property type="entry name" value="4PPT_N"/>
</dbReference>
<dbReference type="EMBL" id="BMUU01000005">
    <property type="protein sequence ID" value="GGY35819.1"/>
    <property type="molecule type" value="Genomic_DNA"/>
</dbReference>
<feature type="domain" description="4'-phosphopantetheinyl transferase" evidence="3">
    <location>
        <begin position="137"/>
        <end position="214"/>
    </location>
</feature>
<keyword evidence="6" id="KW-1185">Reference proteome</keyword>
<sequence>MKRFIARPVKEHVRRPAGSPNPAGVMGPEKNSRQAALIEFLLSAPMASAERYEDVPGDTLFPSEHRVISGAGSARRREFATVRACARTALGQLGIPAGPILPGDEGAPRWPRGVVGSMTHCAGYRAAAVARRSDIAAVGIDAEPDAPIPIRVRARVTVAEERTHLAELGVRRPGVSWDRLLFSAKESVFKAWYPWTGRWLEFDQVVVTLSPDDGTFHARLLVPGPRIGGGRLRGFTGGWTRRRNLLLTAVSVAPVIPAPSEQPLSRPSGRARPHAADGEVT</sequence>
<evidence type="ECO:0000259" key="4">
    <source>
        <dbReference type="Pfam" id="PF17837"/>
    </source>
</evidence>
<proteinExistence type="predicted"/>
<dbReference type="Proteomes" id="UP000600946">
    <property type="component" value="Unassembled WGS sequence"/>
</dbReference>
<evidence type="ECO:0000313" key="6">
    <source>
        <dbReference type="Proteomes" id="UP000600946"/>
    </source>
</evidence>
<comment type="caution">
    <text evidence="5">The sequence shown here is derived from an EMBL/GenBank/DDBJ whole genome shotgun (WGS) entry which is preliminary data.</text>
</comment>
<evidence type="ECO:0000259" key="3">
    <source>
        <dbReference type="Pfam" id="PF01648"/>
    </source>
</evidence>
<dbReference type="GeneID" id="96291168"/>
<protein>
    <submittedName>
        <fullName evidence="5">4'-phosphopantetheinyl transferase</fullName>
    </submittedName>
</protein>
<dbReference type="SUPFAM" id="SSF56214">
    <property type="entry name" value="4'-phosphopantetheinyl transferase"/>
    <property type="match status" value="1"/>
</dbReference>
<gene>
    <name evidence="5" type="ORF">GCM10010326_32050</name>
</gene>
<name>A0ABQ3A849_9ACTN</name>
<dbReference type="InterPro" id="IPR003542">
    <property type="entry name" value="Enbac_synth_compD-like"/>
</dbReference>
<organism evidence="5 6">
    <name type="scientific">Streptomyces xanthochromogenes</name>
    <dbReference type="NCBI Taxonomy" id="67384"/>
    <lineage>
        <taxon>Bacteria</taxon>
        <taxon>Bacillati</taxon>
        <taxon>Actinomycetota</taxon>
        <taxon>Actinomycetes</taxon>
        <taxon>Kitasatosporales</taxon>
        <taxon>Streptomycetaceae</taxon>
        <taxon>Streptomyces</taxon>
    </lineage>
</organism>
<keyword evidence="1 5" id="KW-0808">Transferase</keyword>
<evidence type="ECO:0000256" key="1">
    <source>
        <dbReference type="ARBA" id="ARBA00022679"/>
    </source>
</evidence>
<feature type="domain" description="4'-phosphopantetheinyl transferase N-terminal" evidence="4">
    <location>
        <begin position="64"/>
        <end position="130"/>
    </location>
</feature>
<dbReference type="Pfam" id="PF17837">
    <property type="entry name" value="4PPT_N"/>
    <property type="match status" value="1"/>
</dbReference>